<dbReference type="AlphaFoldDB" id="A0AA39YYW2"/>
<reference evidence="2" key="1">
    <citation type="submission" date="2023-06" db="EMBL/GenBank/DDBJ databases">
        <title>Multi-omics analyses reveal the molecular pathogenesis toolkit of Lasiodiplodia hormozganensis, a cross-kingdom pathogen.</title>
        <authorList>
            <person name="Felix C."/>
            <person name="Meneses R."/>
            <person name="Goncalves M.F.M."/>
            <person name="Tilleman L."/>
            <person name="Duarte A.S."/>
            <person name="Jorrin-Novo J.V."/>
            <person name="Van De Peer Y."/>
            <person name="Deforce D."/>
            <person name="Van Nieuwerburgh F."/>
            <person name="Esteves A.C."/>
            <person name="Alves A."/>
        </authorList>
    </citation>
    <scope>NUCLEOTIDE SEQUENCE</scope>
    <source>
        <strain evidence="2">CBS 339.90</strain>
    </source>
</reference>
<evidence type="ECO:0000313" key="2">
    <source>
        <dbReference type="EMBL" id="KAK0661063.1"/>
    </source>
</evidence>
<keyword evidence="1" id="KW-0175">Coiled coil</keyword>
<organism evidence="2 3">
    <name type="scientific">Lasiodiplodia hormozganensis</name>
    <dbReference type="NCBI Taxonomy" id="869390"/>
    <lineage>
        <taxon>Eukaryota</taxon>
        <taxon>Fungi</taxon>
        <taxon>Dikarya</taxon>
        <taxon>Ascomycota</taxon>
        <taxon>Pezizomycotina</taxon>
        <taxon>Dothideomycetes</taxon>
        <taxon>Dothideomycetes incertae sedis</taxon>
        <taxon>Botryosphaeriales</taxon>
        <taxon>Botryosphaeriaceae</taxon>
        <taxon>Lasiodiplodia</taxon>
    </lineage>
</organism>
<evidence type="ECO:0000256" key="1">
    <source>
        <dbReference type="SAM" id="Coils"/>
    </source>
</evidence>
<proteinExistence type="predicted"/>
<accession>A0AA39YYW2</accession>
<dbReference type="Proteomes" id="UP001175001">
    <property type="component" value="Unassembled WGS sequence"/>
</dbReference>
<feature type="coiled-coil region" evidence="1">
    <location>
        <begin position="114"/>
        <end position="145"/>
    </location>
</feature>
<protein>
    <submittedName>
        <fullName evidence="2">Uncharacterized protein</fullName>
    </submittedName>
</protein>
<evidence type="ECO:0000313" key="3">
    <source>
        <dbReference type="Proteomes" id="UP001175001"/>
    </source>
</evidence>
<comment type="caution">
    <text evidence="2">The sequence shown here is derived from an EMBL/GenBank/DDBJ whole genome shotgun (WGS) entry which is preliminary data.</text>
</comment>
<sequence length="152" mass="17562">MQSTANDKSEAFARKLSNLRLKIMPIYPMPSGPPHKDFPQTMLQFYLLTEEQLDSMAAYYSQSIVNEWTSQYPSVMAWDADFFADPALPEAERIKSKLRKFGKFIGLRGCDTPIEETAMQIRFAEARIAREIEQAKEAKRALDKTWGRWYGI</sequence>
<gene>
    <name evidence="2" type="ORF">DIS24_g2875</name>
</gene>
<name>A0AA39YYW2_9PEZI</name>
<dbReference type="EMBL" id="JAUJDW010000009">
    <property type="protein sequence ID" value="KAK0661063.1"/>
    <property type="molecule type" value="Genomic_DNA"/>
</dbReference>
<keyword evidence="3" id="KW-1185">Reference proteome</keyword>